<dbReference type="Pfam" id="PF24883">
    <property type="entry name" value="NPHP3_N"/>
    <property type="match status" value="1"/>
</dbReference>
<name>A0AAD5VUD2_9AGAR</name>
<keyword evidence="1" id="KW-0677">Repeat</keyword>
<gene>
    <name evidence="4" type="ORF">NP233_g5866</name>
</gene>
<dbReference type="PANTHER" id="PTHR10039">
    <property type="entry name" value="AMELOGENIN"/>
    <property type="match status" value="1"/>
</dbReference>
<feature type="region of interest" description="Disordered" evidence="2">
    <location>
        <begin position="625"/>
        <end position="659"/>
    </location>
</feature>
<dbReference type="PROSITE" id="PS50837">
    <property type="entry name" value="NACHT"/>
    <property type="match status" value="1"/>
</dbReference>
<evidence type="ECO:0000259" key="3">
    <source>
        <dbReference type="PROSITE" id="PS50837"/>
    </source>
</evidence>
<dbReference type="InterPro" id="IPR007111">
    <property type="entry name" value="NACHT_NTPase"/>
</dbReference>
<dbReference type="EMBL" id="JANIEX010000360">
    <property type="protein sequence ID" value="KAJ3568206.1"/>
    <property type="molecule type" value="Genomic_DNA"/>
</dbReference>
<dbReference type="PANTHER" id="PTHR10039:SF14">
    <property type="entry name" value="NACHT DOMAIN-CONTAINING PROTEIN"/>
    <property type="match status" value="1"/>
</dbReference>
<evidence type="ECO:0000313" key="4">
    <source>
        <dbReference type="EMBL" id="KAJ3568206.1"/>
    </source>
</evidence>
<feature type="compositionally biased region" description="Polar residues" evidence="2">
    <location>
        <begin position="49"/>
        <end position="77"/>
    </location>
</feature>
<dbReference type="Proteomes" id="UP001213000">
    <property type="component" value="Unassembled WGS sequence"/>
</dbReference>
<dbReference type="SUPFAM" id="SSF52540">
    <property type="entry name" value="P-loop containing nucleoside triphosphate hydrolases"/>
    <property type="match status" value="1"/>
</dbReference>
<feature type="domain" description="NACHT" evidence="3">
    <location>
        <begin position="173"/>
        <end position="324"/>
    </location>
</feature>
<accession>A0AAD5VUD2</accession>
<keyword evidence="5" id="KW-1185">Reference proteome</keyword>
<reference evidence="4" key="1">
    <citation type="submission" date="2022-07" db="EMBL/GenBank/DDBJ databases">
        <title>Genome Sequence of Leucocoprinus birnbaumii.</title>
        <authorList>
            <person name="Buettner E."/>
        </authorList>
    </citation>
    <scope>NUCLEOTIDE SEQUENCE</scope>
    <source>
        <strain evidence="4">VT141</strain>
    </source>
</reference>
<evidence type="ECO:0000256" key="1">
    <source>
        <dbReference type="ARBA" id="ARBA00022737"/>
    </source>
</evidence>
<protein>
    <recommendedName>
        <fullName evidence="3">NACHT domain-containing protein</fullName>
    </recommendedName>
</protein>
<dbReference type="InterPro" id="IPR056884">
    <property type="entry name" value="NPHP3-like_N"/>
</dbReference>
<organism evidence="4 5">
    <name type="scientific">Leucocoprinus birnbaumii</name>
    <dbReference type="NCBI Taxonomy" id="56174"/>
    <lineage>
        <taxon>Eukaryota</taxon>
        <taxon>Fungi</taxon>
        <taxon>Dikarya</taxon>
        <taxon>Basidiomycota</taxon>
        <taxon>Agaricomycotina</taxon>
        <taxon>Agaricomycetes</taxon>
        <taxon>Agaricomycetidae</taxon>
        <taxon>Agaricales</taxon>
        <taxon>Agaricineae</taxon>
        <taxon>Agaricaceae</taxon>
        <taxon>Leucocoprinus</taxon>
    </lineage>
</organism>
<comment type="caution">
    <text evidence="4">The sequence shown here is derived from an EMBL/GenBank/DDBJ whole genome shotgun (WGS) entry which is preliminary data.</text>
</comment>
<dbReference type="InterPro" id="IPR027417">
    <property type="entry name" value="P-loop_NTPase"/>
</dbReference>
<sequence>MLLETIKTILDRLKGLKDLAFSSLPFPPASDELGSQTAAMDVDHEINDPTGQSTLSSSSFMNVDQTNDSPNTDQPSQFTVAQDDGASVFRFAHDFVISNSTIISQIINAGDIGFRIVGEKRMIGAEVDSSARKYSPRCHPETRKKLRNSVVNWIFAKRDFDLSTERPARQPPRMLWIMGPAGVGKSAVAQTIAEEAKADEFLGATLFFSRPNRLDDPEKIIPTLAYQLAVKHPQYKPILNQRLADDPSLLEKTLRVQFKELIVDPFSIIVAQDPQKRIKPLLIILDGLDECEGEEAQCELIEVIADHVRSVGFSPLLWMVCSRPEWHFRYLISRADFPATCRREQMSIDDPEARQDVAIFLREEFALIRRRFSDYLSYDWPPSYALQLIILKASGLFALASTIVRFVGDKTVYNPQGQLQLCLDCLNGLSERAGPFEMLDVLYREICSTVPPSIFATTKRILGALLLTSAYSDYQLLSKFSLSIVWKACSGVTDTDARGLLVALKSFDFRRLEQSELEEFPRFVSWFRSCDLLRTEPLIHLRIPSCPSDHSTKRHIVSLDQESARIYFPDLKLDETLYFHVGYGEYCSQFTIAAHLKVDGLPLDHPTPRPLEGLASSAVIDQLSSPKNAQMGWESPPSEELQQRKAMAEDTESKEDASDFLAQMSKLLKAAANDQQESELTALTEMLLKGVNQIPGAGVPEGNAGGLDAP</sequence>
<dbReference type="Gene3D" id="3.40.50.300">
    <property type="entry name" value="P-loop containing nucleotide triphosphate hydrolases"/>
    <property type="match status" value="1"/>
</dbReference>
<evidence type="ECO:0000256" key="2">
    <source>
        <dbReference type="SAM" id="MobiDB-lite"/>
    </source>
</evidence>
<feature type="region of interest" description="Disordered" evidence="2">
    <location>
        <begin position="45"/>
        <end position="77"/>
    </location>
</feature>
<evidence type="ECO:0000313" key="5">
    <source>
        <dbReference type="Proteomes" id="UP001213000"/>
    </source>
</evidence>
<dbReference type="AlphaFoldDB" id="A0AAD5VUD2"/>
<proteinExistence type="predicted"/>